<feature type="compositionally biased region" description="Polar residues" evidence="1">
    <location>
        <begin position="11"/>
        <end position="26"/>
    </location>
</feature>
<dbReference type="EMBL" id="JAPQKO010000006">
    <property type="protein sequence ID" value="KAJ5155154.1"/>
    <property type="molecule type" value="Genomic_DNA"/>
</dbReference>
<feature type="compositionally biased region" description="Acidic residues" evidence="1">
    <location>
        <begin position="48"/>
        <end position="59"/>
    </location>
</feature>
<proteinExistence type="predicted"/>
<reference evidence="2" key="1">
    <citation type="submission" date="2022-11" db="EMBL/GenBank/DDBJ databases">
        <authorList>
            <person name="Petersen C."/>
        </authorList>
    </citation>
    <scope>NUCLEOTIDE SEQUENCE</scope>
    <source>
        <strain evidence="2">IBT 21917</strain>
    </source>
</reference>
<feature type="compositionally biased region" description="Polar residues" evidence="1">
    <location>
        <begin position="38"/>
        <end position="47"/>
    </location>
</feature>
<evidence type="ECO:0000256" key="1">
    <source>
        <dbReference type="SAM" id="MobiDB-lite"/>
    </source>
</evidence>
<evidence type="ECO:0000313" key="3">
    <source>
        <dbReference type="Proteomes" id="UP001146351"/>
    </source>
</evidence>
<gene>
    <name evidence="2" type="ORF">N7492_007957</name>
</gene>
<organism evidence="2 3">
    <name type="scientific">Penicillium capsulatum</name>
    <dbReference type="NCBI Taxonomy" id="69766"/>
    <lineage>
        <taxon>Eukaryota</taxon>
        <taxon>Fungi</taxon>
        <taxon>Dikarya</taxon>
        <taxon>Ascomycota</taxon>
        <taxon>Pezizomycotina</taxon>
        <taxon>Eurotiomycetes</taxon>
        <taxon>Eurotiomycetidae</taxon>
        <taxon>Eurotiales</taxon>
        <taxon>Aspergillaceae</taxon>
        <taxon>Penicillium</taxon>
    </lineage>
</organism>
<feature type="region of interest" description="Disordered" evidence="1">
    <location>
        <begin position="1"/>
        <end position="74"/>
    </location>
</feature>
<name>A0A9W9HRL8_9EURO</name>
<evidence type="ECO:0000313" key="2">
    <source>
        <dbReference type="EMBL" id="KAJ5155154.1"/>
    </source>
</evidence>
<reference evidence="2" key="2">
    <citation type="journal article" date="2023" name="IMA Fungus">
        <title>Comparative genomic study of the Penicillium genus elucidates a diverse pangenome and 15 lateral gene transfer events.</title>
        <authorList>
            <person name="Petersen C."/>
            <person name="Sorensen T."/>
            <person name="Nielsen M.R."/>
            <person name="Sondergaard T.E."/>
            <person name="Sorensen J.L."/>
            <person name="Fitzpatrick D.A."/>
            <person name="Frisvad J.C."/>
            <person name="Nielsen K.L."/>
        </authorList>
    </citation>
    <scope>NUCLEOTIDE SEQUENCE</scope>
    <source>
        <strain evidence="2">IBT 21917</strain>
    </source>
</reference>
<keyword evidence="3" id="KW-1185">Reference proteome</keyword>
<accession>A0A9W9HRL8</accession>
<dbReference type="Proteomes" id="UP001146351">
    <property type="component" value="Unassembled WGS sequence"/>
</dbReference>
<sequence>MVEKSLESDLLTASTGTNPNWSTSSLHVHPTVLYLKKQSGTSRSPSATDEDVAEDGDEPETFKSNEQGRIQGGP</sequence>
<protein>
    <submittedName>
        <fullName evidence="2">Uncharacterized protein</fullName>
    </submittedName>
</protein>
<comment type="caution">
    <text evidence="2">The sequence shown here is derived from an EMBL/GenBank/DDBJ whole genome shotgun (WGS) entry which is preliminary data.</text>
</comment>
<dbReference type="AlphaFoldDB" id="A0A9W9HRL8"/>